<dbReference type="InterPro" id="IPR002108">
    <property type="entry name" value="ADF-H"/>
</dbReference>
<evidence type="ECO:0000313" key="1">
    <source>
        <dbReference type="EnsemblMetazoa" id="PPA03096.1"/>
    </source>
</evidence>
<accession>A0A8R1Y649</accession>
<sequence>MDLQSLLLRPRLESLYKGWPHQFNHHFIPTLHLYQRSTEMSSGVKVHPDVTSLLNRMGEGKKEFRYAIFKITDNEVVIETVVTQNELGPIDDDYADSSKGTFDKFAHHVKTRTSGYADCRFAVIDVKFTCVRTGAGVAKMGKLQRMIYASSASAFKAALGTAKLLNFQVTDESEMSHAELLTKLQSKTGAFIAVTTVKEIGQAAIEEKGKVKKILGAISALAGGIKAGSKAMKNELQEAVDDIERALEQMQYRLVNEIRQINFNTMEKYMEDAINKSEDPFFMEEFLKNYNRSAVYHLVNALQVELENPATNPLQSRIKTDGFGGSRENMESDKNGIVKMIKKLLFVDAVHFGVTDKLASQWWSNAKAELKKGGAKKEELAAKYLEEFEKTYDHHIFDKCMEIEKHVTDFVDNHLENNDYWSKDIVEKLALAADKKDTAANLKVELLRESMSKIHTMSTISWKCLSCSNFQGPLHHHLHGYVCLQSIPREKKGCSVFDSNINFIKHIQIKIVAATDATFYIYKTRHNSSIFNPKSDEQKNSLSGLFDCDSSETVNLKTFKANAVILLQECHLEILRKPIHYWWLFVGHFTERHHGYTAEVTDTGSGSTGPGWWINGQQYLSAHANADVAEKYDAKMTNSLLVLGF</sequence>
<reference evidence="1" key="2">
    <citation type="submission" date="2022-06" db="UniProtKB">
        <authorList>
            <consortium name="EnsemblMetazoa"/>
        </authorList>
    </citation>
    <scope>IDENTIFICATION</scope>
    <source>
        <strain evidence="1">PS312</strain>
    </source>
</reference>
<dbReference type="SMART" id="SM00102">
    <property type="entry name" value="ADF"/>
    <property type="match status" value="1"/>
</dbReference>
<dbReference type="InterPro" id="IPR029006">
    <property type="entry name" value="ADF-H/Gelsolin-like_dom_sf"/>
</dbReference>
<dbReference type="OrthoDB" id="10249245at2759"/>
<organism evidence="1 2">
    <name type="scientific">Pristionchus pacificus</name>
    <name type="common">Parasitic nematode worm</name>
    <dbReference type="NCBI Taxonomy" id="54126"/>
    <lineage>
        <taxon>Eukaryota</taxon>
        <taxon>Metazoa</taxon>
        <taxon>Ecdysozoa</taxon>
        <taxon>Nematoda</taxon>
        <taxon>Chromadorea</taxon>
        <taxon>Rhabditida</taxon>
        <taxon>Rhabditina</taxon>
        <taxon>Diplogasteromorpha</taxon>
        <taxon>Diplogasteroidea</taxon>
        <taxon>Neodiplogasteridae</taxon>
        <taxon>Pristionchus</taxon>
    </lineage>
</organism>
<gene>
    <name evidence="1" type="primary">WBGene00092650</name>
</gene>
<evidence type="ECO:0000313" key="2">
    <source>
        <dbReference type="Proteomes" id="UP000005239"/>
    </source>
</evidence>
<dbReference type="Pfam" id="PF00241">
    <property type="entry name" value="Cofilin_ADF"/>
    <property type="match status" value="1"/>
</dbReference>
<dbReference type="PROSITE" id="PS51263">
    <property type="entry name" value="ADF_H"/>
    <property type="match status" value="1"/>
</dbReference>
<name>A0A2A6CW21_PRIPA</name>
<dbReference type="GO" id="GO:0003779">
    <property type="term" value="F:actin binding"/>
    <property type="evidence" value="ECO:0007669"/>
    <property type="project" value="InterPro"/>
</dbReference>
<dbReference type="Proteomes" id="UP000005239">
    <property type="component" value="Unassembled WGS sequence"/>
</dbReference>
<accession>A0A2A6CW21</accession>
<protein>
    <submittedName>
        <fullName evidence="1">ADF-H domain-containing protein</fullName>
    </submittedName>
</protein>
<proteinExistence type="predicted"/>
<dbReference type="PANTHER" id="PTHR31464">
    <property type="entry name" value="PROTEIN CBG01266"/>
    <property type="match status" value="1"/>
</dbReference>
<dbReference type="PANTHER" id="PTHR31464:SF7">
    <property type="entry name" value="DUF4781 DOMAIN-CONTAINING PROTEIN"/>
    <property type="match status" value="1"/>
</dbReference>
<dbReference type="AlphaFoldDB" id="A0A2A6CW21"/>
<dbReference type="SUPFAM" id="SSF55753">
    <property type="entry name" value="Actin depolymerizing proteins"/>
    <property type="match status" value="1"/>
</dbReference>
<dbReference type="Gene3D" id="3.40.20.10">
    <property type="entry name" value="Severin"/>
    <property type="match status" value="1"/>
</dbReference>
<reference evidence="2" key="1">
    <citation type="journal article" date="2008" name="Nat. Genet.">
        <title>The Pristionchus pacificus genome provides a unique perspective on nematode lifestyle and parasitism.</title>
        <authorList>
            <person name="Dieterich C."/>
            <person name="Clifton S.W."/>
            <person name="Schuster L.N."/>
            <person name="Chinwalla A."/>
            <person name="Delehaunty K."/>
            <person name="Dinkelacker I."/>
            <person name="Fulton L."/>
            <person name="Fulton R."/>
            <person name="Godfrey J."/>
            <person name="Minx P."/>
            <person name="Mitreva M."/>
            <person name="Roeseler W."/>
            <person name="Tian H."/>
            <person name="Witte H."/>
            <person name="Yang S.P."/>
            <person name="Wilson R.K."/>
            <person name="Sommer R.J."/>
        </authorList>
    </citation>
    <scope>NUCLEOTIDE SEQUENCE [LARGE SCALE GENOMIC DNA]</scope>
    <source>
        <strain evidence="2">PS312</strain>
    </source>
</reference>
<dbReference type="EnsemblMetazoa" id="PPA03096.1">
    <property type="protein sequence ID" value="PPA03096.1"/>
    <property type="gene ID" value="WBGene00092650"/>
</dbReference>
<keyword evidence="2" id="KW-1185">Reference proteome</keyword>
<dbReference type="InterPro" id="IPR007767">
    <property type="entry name" value="DUF684"/>
</dbReference>